<feature type="transmembrane region" description="Helical" evidence="7">
    <location>
        <begin position="201"/>
        <end position="222"/>
    </location>
</feature>
<dbReference type="PANTHER" id="PTHR43124:SF10">
    <property type="entry name" value="PURINE EFFLUX PUMP PBUE"/>
    <property type="match status" value="1"/>
</dbReference>
<evidence type="ECO:0000256" key="5">
    <source>
        <dbReference type="ARBA" id="ARBA00022989"/>
    </source>
</evidence>
<feature type="transmembrane region" description="Helical" evidence="7">
    <location>
        <begin position="93"/>
        <end position="116"/>
    </location>
</feature>
<feature type="transmembrane region" description="Helical" evidence="7">
    <location>
        <begin position="156"/>
        <end position="178"/>
    </location>
</feature>
<protein>
    <submittedName>
        <fullName evidence="9">Purine efflux pump PbuE</fullName>
    </submittedName>
</protein>
<keyword evidence="4 7" id="KW-0812">Transmembrane</keyword>
<dbReference type="RefSeq" id="WP_124070266.1">
    <property type="nucleotide sequence ID" value="NZ_CBCRXF010000005.1"/>
</dbReference>
<feature type="transmembrane region" description="Helical" evidence="7">
    <location>
        <begin position="128"/>
        <end position="150"/>
    </location>
</feature>
<dbReference type="InterPro" id="IPR036259">
    <property type="entry name" value="MFS_trans_sf"/>
</dbReference>
<dbReference type="CDD" id="cd17324">
    <property type="entry name" value="MFS_NepI_like"/>
    <property type="match status" value="1"/>
</dbReference>
<evidence type="ECO:0000256" key="2">
    <source>
        <dbReference type="ARBA" id="ARBA00022448"/>
    </source>
</evidence>
<evidence type="ECO:0000256" key="1">
    <source>
        <dbReference type="ARBA" id="ARBA00004651"/>
    </source>
</evidence>
<evidence type="ECO:0000256" key="7">
    <source>
        <dbReference type="SAM" id="Phobius"/>
    </source>
</evidence>
<dbReference type="OrthoDB" id="2727100at2"/>
<dbReference type="AlphaFoldDB" id="A0A3P5X216"/>
<dbReference type="Proteomes" id="UP000270468">
    <property type="component" value="Unassembled WGS sequence"/>
</dbReference>
<sequence length="394" mass="41999">MDFRVFILAASTITVGLVELIVGGILPVIADDLGVTIGTAGQLITVFALVYAIAGPVLLSLTAKVERKKLYLITLAVFFIGNIMTYFSPTFSLLMIARIITSMSAALVIVLSLTITARIVAPTLRAKALGYIYMGISSSLVLGVPLGIIITDSFGWRTVFLGIAILSIGSFILIAVFLEKIPTGEVQPLSAQIKALGNKKIVFAHLATMFMLAGHYTVYAYFTPFLETNLQLNQYWISIFYFLFGIAAVSGGAFGGELANRIGSAKSILIILGAFALVLFALPYSTFSVPLFIVVMMVWGALSWSLAPPQQDYIIQTDPVSSDIHQSFNNSALQIGIALGSGIGGVVLEHTESVTSTATIGSAVVVIAFVCAVISLSMFPRTALNPKTNETDCD</sequence>
<feature type="transmembrane region" description="Helical" evidence="7">
    <location>
        <begin position="267"/>
        <end position="284"/>
    </location>
</feature>
<evidence type="ECO:0000259" key="8">
    <source>
        <dbReference type="PROSITE" id="PS50850"/>
    </source>
</evidence>
<evidence type="ECO:0000256" key="6">
    <source>
        <dbReference type="ARBA" id="ARBA00023136"/>
    </source>
</evidence>
<organism evidence="9 10">
    <name type="scientific">Filibacter tadaridae</name>
    <dbReference type="NCBI Taxonomy" id="2483811"/>
    <lineage>
        <taxon>Bacteria</taxon>
        <taxon>Bacillati</taxon>
        <taxon>Bacillota</taxon>
        <taxon>Bacilli</taxon>
        <taxon>Bacillales</taxon>
        <taxon>Caryophanaceae</taxon>
        <taxon>Filibacter</taxon>
    </lineage>
</organism>
<dbReference type="PANTHER" id="PTHR43124">
    <property type="entry name" value="PURINE EFFLUX PUMP PBUE"/>
    <property type="match status" value="1"/>
</dbReference>
<keyword evidence="6 7" id="KW-0472">Membrane</keyword>
<accession>A0A3P5X216</accession>
<keyword evidence="10" id="KW-1185">Reference proteome</keyword>
<evidence type="ECO:0000313" key="10">
    <source>
        <dbReference type="Proteomes" id="UP000270468"/>
    </source>
</evidence>
<reference evidence="9 10" key="1">
    <citation type="submission" date="2018-11" db="EMBL/GenBank/DDBJ databases">
        <authorList>
            <person name="Criscuolo A."/>
        </authorList>
    </citation>
    <scope>NUCLEOTIDE SEQUENCE [LARGE SCALE GENOMIC DNA]</scope>
    <source>
        <strain evidence="9">ATB-66</strain>
    </source>
</reference>
<dbReference type="GO" id="GO:0022857">
    <property type="term" value="F:transmembrane transporter activity"/>
    <property type="evidence" value="ECO:0007669"/>
    <property type="project" value="InterPro"/>
</dbReference>
<feature type="transmembrane region" description="Helical" evidence="7">
    <location>
        <begin position="7"/>
        <end position="30"/>
    </location>
</feature>
<evidence type="ECO:0000313" key="9">
    <source>
        <dbReference type="EMBL" id="VDC28161.1"/>
    </source>
</evidence>
<feature type="transmembrane region" description="Helical" evidence="7">
    <location>
        <begin position="234"/>
        <end position="255"/>
    </location>
</feature>
<proteinExistence type="predicted"/>
<feature type="domain" description="Major facilitator superfamily (MFS) profile" evidence="8">
    <location>
        <begin position="4"/>
        <end position="383"/>
    </location>
</feature>
<gene>
    <name evidence="9" type="primary">pbuE_1</name>
    <name evidence="9" type="ORF">FILTAD_01781</name>
</gene>
<keyword evidence="3" id="KW-1003">Cell membrane</keyword>
<dbReference type="InterPro" id="IPR011701">
    <property type="entry name" value="MFS"/>
</dbReference>
<feature type="transmembrane region" description="Helical" evidence="7">
    <location>
        <begin position="328"/>
        <end position="348"/>
    </location>
</feature>
<dbReference type="InterPro" id="IPR050189">
    <property type="entry name" value="MFS_Efflux_Transporters"/>
</dbReference>
<name>A0A3P5X216_9BACL</name>
<evidence type="ECO:0000256" key="4">
    <source>
        <dbReference type="ARBA" id="ARBA00022692"/>
    </source>
</evidence>
<dbReference type="EMBL" id="UXAV01000041">
    <property type="protein sequence ID" value="VDC28161.1"/>
    <property type="molecule type" value="Genomic_DNA"/>
</dbReference>
<feature type="transmembrane region" description="Helical" evidence="7">
    <location>
        <begin position="42"/>
        <end position="63"/>
    </location>
</feature>
<evidence type="ECO:0000256" key="3">
    <source>
        <dbReference type="ARBA" id="ARBA00022475"/>
    </source>
</evidence>
<feature type="transmembrane region" description="Helical" evidence="7">
    <location>
        <begin position="290"/>
        <end position="307"/>
    </location>
</feature>
<feature type="transmembrane region" description="Helical" evidence="7">
    <location>
        <begin position="70"/>
        <end position="87"/>
    </location>
</feature>
<feature type="transmembrane region" description="Helical" evidence="7">
    <location>
        <begin position="360"/>
        <end position="379"/>
    </location>
</feature>
<dbReference type="InterPro" id="IPR020846">
    <property type="entry name" value="MFS_dom"/>
</dbReference>
<dbReference type="GO" id="GO:0005886">
    <property type="term" value="C:plasma membrane"/>
    <property type="evidence" value="ECO:0007669"/>
    <property type="project" value="UniProtKB-SubCell"/>
</dbReference>
<keyword evidence="5 7" id="KW-1133">Transmembrane helix</keyword>
<dbReference type="Gene3D" id="1.20.1250.20">
    <property type="entry name" value="MFS general substrate transporter like domains"/>
    <property type="match status" value="1"/>
</dbReference>
<dbReference type="PROSITE" id="PS50850">
    <property type="entry name" value="MFS"/>
    <property type="match status" value="1"/>
</dbReference>
<dbReference type="Pfam" id="PF07690">
    <property type="entry name" value="MFS_1"/>
    <property type="match status" value="1"/>
</dbReference>
<dbReference type="SUPFAM" id="SSF103473">
    <property type="entry name" value="MFS general substrate transporter"/>
    <property type="match status" value="1"/>
</dbReference>
<keyword evidence="2" id="KW-0813">Transport</keyword>
<comment type="subcellular location">
    <subcellularLocation>
        <location evidence="1">Cell membrane</location>
        <topology evidence="1">Multi-pass membrane protein</topology>
    </subcellularLocation>
</comment>